<dbReference type="AlphaFoldDB" id="A0A2A7SC19"/>
<evidence type="ECO:0000313" key="3">
    <source>
        <dbReference type="Proteomes" id="UP000220629"/>
    </source>
</evidence>
<feature type="region of interest" description="Disordered" evidence="1">
    <location>
        <begin position="28"/>
        <end position="73"/>
    </location>
</feature>
<reference evidence="3" key="1">
    <citation type="submission" date="2017-09" db="EMBL/GenBank/DDBJ databases">
        <title>FDA dAtabase for Regulatory Grade micrObial Sequences (FDA-ARGOS): Supporting development and validation of Infectious Disease Dx tests.</title>
        <authorList>
            <person name="Minogue T."/>
            <person name="Wolcott M."/>
            <person name="Wasieloski L."/>
            <person name="Aguilar W."/>
            <person name="Moore D."/>
            <person name="Tallon L."/>
            <person name="Sadzewicz L."/>
            <person name="Ott S."/>
            <person name="Zhao X."/>
            <person name="Nagaraj S."/>
            <person name="Vavikolanu K."/>
            <person name="Aluvathingal J."/>
            <person name="Nadendla S."/>
            <person name="Sichtig H."/>
        </authorList>
    </citation>
    <scope>NUCLEOTIDE SEQUENCE [LARGE SCALE GENOMIC DNA]</scope>
    <source>
        <strain evidence="3">FDAARGOS_390</strain>
    </source>
</reference>
<dbReference type="Proteomes" id="UP000220629">
    <property type="component" value="Unassembled WGS sequence"/>
</dbReference>
<protein>
    <submittedName>
        <fullName evidence="2">Uncharacterized protein</fullName>
    </submittedName>
</protein>
<organism evidence="2 3">
    <name type="scientific">Burkholderia gladioli</name>
    <name type="common">Pseudomonas marginata</name>
    <name type="synonym">Phytomonas marginata</name>
    <dbReference type="NCBI Taxonomy" id="28095"/>
    <lineage>
        <taxon>Bacteria</taxon>
        <taxon>Pseudomonadati</taxon>
        <taxon>Pseudomonadota</taxon>
        <taxon>Betaproteobacteria</taxon>
        <taxon>Burkholderiales</taxon>
        <taxon>Burkholderiaceae</taxon>
        <taxon>Burkholderia</taxon>
    </lineage>
</organism>
<sequence length="73" mass="8188">MYVQQFLFVSHSYFTNRDDALGGYLPPAADPRAYAAPGPAPAPRRHQAVSEPVQDSRRAHRQDRTAPDAPRRD</sequence>
<name>A0A2A7SC19_BURGA</name>
<dbReference type="EMBL" id="PDDY01000001">
    <property type="protein sequence ID" value="PEH40969.1"/>
    <property type="molecule type" value="Genomic_DNA"/>
</dbReference>
<evidence type="ECO:0000256" key="1">
    <source>
        <dbReference type="SAM" id="MobiDB-lite"/>
    </source>
</evidence>
<evidence type="ECO:0000313" key="2">
    <source>
        <dbReference type="EMBL" id="PEH40969.1"/>
    </source>
</evidence>
<accession>A0A2A7SC19</accession>
<comment type="caution">
    <text evidence="2">The sequence shown here is derived from an EMBL/GenBank/DDBJ whole genome shotgun (WGS) entry which is preliminary data.</text>
</comment>
<feature type="compositionally biased region" description="Low complexity" evidence="1">
    <location>
        <begin position="28"/>
        <end position="37"/>
    </location>
</feature>
<dbReference type="RefSeq" id="WP_098151389.1">
    <property type="nucleotide sequence ID" value="NZ_CADEXG010000002.1"/>
</dbReference>
<gene>
    <name evidence="2" type="ORF">CRM94_01645</name>
</gene>
<proteinExistence type="predicted"/>
<feature type="compositionally biased region" description="Basic and acidic residues" evidence="1">
    <location>
        <begin position="54"/>
        <end position="73"/>
    </location>
</feature>